<dbReference type="Pfam" id="PF00400">
    <property type="entry name" value="WD40"/>
    <property type="match status" value="2"/>
</dbReference>
<feature type="domain" description="CFA20" evidence="4">
    <location>
        <begin position="3"/>
        <end position="121"/>
    </location>
</feature>
<dbReference type="SMART" id="SM00320">
    <property type="entry name" value="WD40"/>
    <property type="match status" value="3"/>
</dbReference>
<dbReference type="PANTHER" id="PTHR13720:SF24">
    <property type="entry name" value="WD REPEAT-CONTAINING PROTEIN 90"/>
    <property type="match status" value="1"/>
</dbReference>
<reference evidence="5" key="1">
    <citation type="submission" date="2023-01" db="EMBL/GenBank/DDBJ databases">
        <title>Genome assembly of the deep-sea coral Lophelia pertusa.</title>
        <authorList>
            <person name="Herrera S."/>
            <person name="Cordes E."/>
        </authorList>
    </citation>
    <scope>NUCLEOTIDE SEQUENCE</scope>
    <source>
        <strain evidence="5">USNM1676648</strain>
        <tissue evidence="5">Polyp</tissue>
    </source>
</reference>
<dbReference type="InterPro" id="IPR036322">
    <property type="entry name" value="WD40_repeat_dom_sf"/>
</dbReference>
<sequence>MSKFWQHPNVNVFKHFNIGEWKKCSKEGEVSTIMDKQMKGTVYRITGSIPATNFIQFPRTTTQSLGLTGRYLYCLFRPIAGKYFVVHIDVATDDGLTIRISFSNMFKEFKSTSTWLQFPFVSSPPPGSVDEVTLGEAGTITSLVGTTSQTTRWTVLVLDFRYILSVYLNRQYAYMKNMRLCANMFLKGLFTSDIDYLPGISASEARKLGLLDNGISPLPREMAFHLAKGADWHELYDYIKFPPDSKVSQFGIMANVKSMLSRPTADPPHVNSREESSRYQDKTTKLNYVSHVDVRGKPPQQTSGNVYASDEAKDVKTHQAVTSRVALVDRLNPQQQITKKRRHVIPTALPTVGVHRAVSPDGDGEEVHVYAHPSKTVTNLQQHRQKDKLVERMEIPKATKAGNFTTLKPDPILSLKRVVGFGGGTFREALWTKNGSCIVYPCHAIIVSIDVSSGQQQFFMGHTDKVSALAFDGQTDILASAQTGSPSVIRIWKHHSRKCTAMFRAEVHNVHCISLSYSGNILCGVGKDNLGKQMVVVWDVSHAVRGGEVSILAKAHTDVDIHCMRIAEFDDSRYSCTNRGTVYQIDYQKIMLDKVIRLLPVGSRHDPVGKYGGTTPTEFGIKLNSLCVNESFCATGSDDGFLRLWPLDFSTVFLEAGKEKH</sequence>
<feature type="compositionally biased region" description="Basic and acidic residues" evidence="3">
    <location>
        <begin position="271"/>
        <end position="280"/>
    </location>
</feature>
<dbReference type="EMBL" id="MU826835">
    <property type="protein sequence ID" value="KAJ7372666.1"/>
    <property type="molecule type" value="Genomic_DNA"/>
</dbReference>
<proteinExistence type="predicted"/>
<feature type="region of interest" description="Disordered" evidence="3">
    <location>
        <begin position="261"/>
        <end position="280"/>
    </location>
</feature>
<accession>A0A9W9Z0E0</accession>
<evidence type="ECO:0000256" key="3">
    <source>
        <dbReference type="SAM" id="MobiDB-lite"/>
    </source>
</evidence>
<feature type="region of interest" description="Disordered" evidence="3">
    <location>
        <begin position="294"/>
        <end position="315"/>
    </location>
</feature>
<keyword evidence="2" id="KW-0677">Repeat</keyword>
<keyword evidence="1" id="KW-0853">WD repeat</keyword>
<evidence type="ECO:0000313" key="5">
    <source>
        <dbReference type="EMBL" id="KAJ7372666.1"/>
    </source>
</evidence>
<dbReference type="OrthoDB" id="6252103at2759"/>
<dbReference type="Gene3D" id="2.130.10.10">
    <property type="entry name" value="YVTN repeat-like/Quinoprotein amine dehydrogenase"/>
    <property type="match status" value="1"/>
</dbReference>
<evidence type="ECO:0000259" key="4">
    <source>
        <dbReference type="Pfam" id="PF05018"/>
    </source>
</evidence>
<comment type="caution">
    <text evidence="5">The sequence shown here is derived from an EMBL/GenBank/DDBJ whole genome shotgun (WGS) entry which is preliminary data.</text>
</comment>
<organism evidence="5 6">
    <name type="scientific">Desmophyllum pertusum</name>
    <dbReference type="NCBI Taxonomy" id="174260"/>
    <lineage>
        <taxon>Eukaryota</taxon>
        <taxon>Metazoa</taxon>
        <taxon>Cnidaria</taxon>
        <taxon>Anthozoa</taxon>
        <taxon>Hexacorallia</taxon>
        <taxon>Scleractinia</taxon>
        <taxon>Caryophylliina</taxon>
        <taxon>Caryophylliidae</taxon>
        <taxon>Desmophyllum</taxon>
    </lineage>
</organism>
<evidence type="ECO:0000256" key="2">
    <source>
        <dbReference type="ARBA" id="ARBA00022737"/>
    </source>
</evidence>
<name>A0A9W9Z0E0_9CNID</name>
<dbReference type="InterPro" id="IPR050630">
    <property type="entry name" value="WD_repeat_EMAP"/>
</dbReference>
<dbReference type="InterPro" id="IPR001680">
    <property type="entry name" value="WD40_rpt"/>
</dbReference>
<dbReference type="InterPro" id="IPR015943">
    <property type="entry name" value="WD40/YVTN_repeat-like_dom_sf"/>
</dbReference>
<dbReference type="Pfam" id="PF05018">
    <property type="entry name" value="CFA20_dom"/>
    <property type="match status" value="1"/>
</dbReference>
<gene>
    <name evidence="5" type="primary">WDR90_7</name>
    <name evidence="5" type="ORF">OS493_017938</name>
</gene>
<keyword evidence="6" id="KW-1185">Reference proteome</keyword>
<dbReference type="SUPFAM" id="SSF50978">
    <property type="entry name" value="WD40 repeat-like"/>
    <property type="match status" value="1"/>
</dbReference>
<dbReference type="InterPro" id="IPR007714">
    <property type="entry name" value="CFA20_dom"/>
</dbReference>
<dbReference type="Proteomes" id="UP001163046">
    <property type="component" value="Unassembled WGS sequence"/>
</dbReference>
<protein>
    <submittedName>
        <fullName evidence="5">WD repeat-containing protein 90</fullName>
    </submittedName>
</protein>
<dbReference type="AlphaFoldDB" id="A0A9W9Z0E0"/>
<dbReference type="GO" id="GO:0005814">
    <property type="term" value="C:centriole"/>
    <property type="evidence" value="ECO:0007669"/>
    <property type="project" value="TreeGrafter"/>
</dbReference>
<evidence type="ECO:0000256" key="1">
    <source>
        <dbReference type="ARBA" id="ARBA00022574"/>
    </source>
</evidence>
<evidence type="ECO:0000313" key="6">
    <source>
        <dbReference type="Proteomes" id="UP001163046"/>
    </source>
</evidence>
<dbReference type="PANTHER" id="PTHR13720">
    <property type="entry name" value="WD-40 REPEAT PROTEIN"/>
    <property type="match status" value="1"/>
</dbReference>